<dbReference type="EMBL" id="CALNXI010000164">
    <property type="protein sequence ID" value="CAH3020944.1"/>
    <property type="molecule type" value="Genomic_DNA"/>
</dbReference>
<accession>A0ABN8LWE0</accession>
<evidence type="ECO:0000256" key="1">
    <source>
        <dbReference type="SAM" id="MobiDB-lite"/>
    </source>
</evidence>
<dbReference type="Proteomes" id="UP001159427">
    <property type="component" value="Unassembled WGS sequence"/>
</dbReference>
<evidence type="ECO:0000313" key="2">
    <source>
        <dbReference type="EMBL" id="CAH3020944.1"/>
    </source>
</evidence>
<protein>
    <recommendedName>
        <fullName evidence="4">Gag protein</fullName>
    </recommendedName>
</protein>
<keyword evidence="3" id="KW-1185">Reference proteome</keyword>
<name>A0ABN8LWE0_9CNID</name>
<proteinExistence type="predicted"/>
<feature type="region of interest" description="Disordered" evidence="1">
    <location>
        <begin position="137"/>
        <end position="174"/>
    </location>
</feature>
<comment type="caution">
    <text evidence="2">The sequence shown here is derived from an EMBL/GenBank/DDBJ whole genome shotgun (WGS) entry which is preliminary data.</text>
</comment>
<reference evidence="2 3" key="1">
    <citation type="submission" date="2022-05" db="EMBL/GenBank/DDBJ databases">
        <authorList>
            <consortium name="Genoscope - CEA"/>
            <person name="William W."/>
        </authorList>
    </citation>
    <scope>NUCLEOTIDE SEQUENCE [LARGE SCALE GENOMIC DNA]</scope>
</reference>
<gene>
    <name evidence="2" type="ORF">PEVE_00009291</name>
</gene>
<sequence length="267" mass="30656">MEHVKPITPLRLDGNIAENWRKWKQRWVLYAKASGVDSKDEETQYPVFLHKIGEEALEVYDTFTFTDAEVDKIEPLVANLIKDRIVCAIDNNSVREQLLRNTELTLEVAIDTVRATETSKTQIETLTNSALEAAAINVGQKQNQKTKPPLRKQPPKPTEQKQSKKPCGRCGSHHKPRECKAFGTTCHRKNHFAQMCFTKSPDSDHQKLHEVGQQSDTDTHKDLFLGELESSQKDKDKLFTNLNENDKKKTFQSRHRCTMQRYSGTCF</sequence>
<organism evidence="2 3">
    <name type="scientific">Porites evermanni</name>
    <dbReference type="NCBI Taxonomy" id="104178"/>
    <lineage>
        <taxon>Eukaryota</taxon>
        <taxon>Metazoa</taxon>
        <taxon>Cnidaria</taxon>
        <taxon>Anthozoa</taxon>
        <taxon>Hexacorallia</taxon>
        <taxon>Scleractinia</taxon>
        <taxon>Fungiina</taxon>
        <taxon>Poritidae</taxon>
        <taxon>Porites</taxon>
    </lineage>
</organism>
<feature type="compositionally biased region" description="Basic residues" evidence="1">
    <location>
        <begin position="163"/>
        <end position="174"/>
    </location>
</feature>
<evidence type="ECO:0008006" key="4">
    <source>
        <dbReference type="Google" id="ProtNLM"/>
    </source>
</evidence>
<evidence type="ECO:0000313" key="3">
    <source>
        <dbReference type="Proteomes" id="UP001159427"/>
    </source>
</evidence>